<dbReference type="GO" id="GO:0005783">
    <property type="term" value="C:endoplasmic reticulum"/>
    <property type="evidence" value="ECO:0007669"/>
    <property type="project" value="TreeGrafter"/>
</dbReference>
<dbReference type="PANTHER" id="PTHR39405:SF1">
    <property type="entry name" value="DSC E3 UBIQUITIN LIGASE COMPLEX SUBUNIT 4"/>
    <property type="match status" value="1"/>
</dbReference>
<dbReference type="AlphaFoldDB" id="W6MIY4"/>
<dbReference type="GO" id="GO:0032933">
    <property type="term" value="P:SREBP signaling pathway"/>
    <property type="evidence" value="ECO:0007669"/>
    <property type="project" value="InterPro"/>
</dbReference>
<keyword evidence="1" id="KW-1133">Transmembrane helix</keyword>
<keyword evidence="5" id="KW-1185">Reference proteome</keyword>
<name>W6MIY4_9ASCO</name>
<dbReference type="Proteomes" id="UP000019384">
    <property type="component" value="Unassembled WGS sequence"/>
</dbReference>
<dbReference type="Pfam" id="PF08508">
    <property type="entry name" value="DUF1746"/>
    <property type="match status" value="1"/>
</dbReference>
<feature type="domain" description="DUF1746" evidence="3">
    <location>
        <begin position="268"/>
        <end position="310"/>
    </location>
</feature>
<feature type="signal peptide" evidence="2">
    <location>
        <begin position="1"/>
        <end position="17"/>
    </location>
</feature>
<organism evidence="4 5">
    <name type="scientific">Kuraishia capsulata CBS 1993</name>
    <dbReference type="NCBI Taxonomy" id="1382522"/>
    <lineage>
        <taxon>Eukaryota</taxon>
        <taxon>Fungi</taxon>
        <taxon>Dikarya</taxon>
        <taxon>Ascomycota</taxon>
        <taxon>Saccharomycotina</taxon>
        <taxon>Pichiomycetes</taxon>
        <taxon>Pichiales</taxon>
        <taxon>Pichiaceae</taxon>
        <taxon>Kuraishia</taxon>
    </lineage>
</organism>
<dbReference type="GO" id="GO:0044695">
    <property type="term" value="C:Dsc E3 ubiquitin ligase complex"/>
    <property type="evidence" value="ECO:0007669"/>
    <property type="project" value="InterPro"/>
</dbReference>
<sequence length="389" mass="44080">MIKILLLSHCFLQVSYNFQISPNCHNSCFSLLRVALPHTLATSSSYQTATRPSSLTAILLCYFMNNPIYTMPGAFPAPYTYGVNSGDDGSMDQVNVMKVRKSRQMRYRKLFTDQLTLIILIQLVVGYFLDTSFFKLICGVAVELVLSNWESLSEWIVEAELIQARAAAESRESSAQPDIDDDSSSARRRICEHAHKSLGVYRLGILFEIVLLYAISLLDHILWGVPYITDTPKKDAGTLVTISWSWDWLSALFLRLRDSYNESSAQSSRHREDAKYLHGSLFVSLVGQLPVSGLLYVLVLDSVVFLLQLVQYQCVFGEEAVHDHDDGHRLGDTQPLLSEELDDGFQGSLTIIKLEMFPRISWRWLKEAMFKPQDPEPQVEEPEQRLGLA</sequence>
<protein>
    <recommendedName>
        <fullName evidence="3">DUF1746 domain-containing protein</fullName>
    </recommendedName>
</protein>
<keyword evidence="1" id="KW-0472">Membrane</keyword>
<feature type="transmembrane region" description="Helical" evidence="1">
    <location>
        <begin position="276"/>
        <end position="299"/>
    </location>
</feature>
<reference evidence="4" key="2">
    <citation type="submission" date="2014-02" db="EMBL/GenBank/DDBJ databases">
        <title>Complete DNA sequence of /Kuraishia capsulata/ illustrates novel genomic features among budding yeasts (/Saccharomycotina/).</title>
        <authorList>
            <person name="Morales L."/>
            <person name="Noel B."/>
            <person name="Porcel B."/>
            <person name="Marcet-Houben M."/>
            <person name="Hullo M-F."/>
            <person name="Sacerdot C."/>
            <person name="Tekaia F."/>
            <person name="Leh-Louis V."/>
            <person name="Despons L."/>
            <person name="Khanna V."/>
            <person name="Aury J-M."/>
            <person name="Barbe V."/>
            <person name="Couloux A."/>
            <person name="Labadie K."/>
            <person name="Pelletier E."/>
            <person name="Souciet J-L."/>
            <person name="Boekhout T."/>
            <person name="Gabaldon T."/>
            <person name="Wincker P."/>
            <person name="Dujon B."/>
        </authorList>
    </citation>
    <scope>NUCLEOTIDE SEQUENCE</scope>
    <source>
        <strain evidence="4">CBS 1993</strain>
    </source>
</reference>
<evidence type="ECO:0000313" key="5">
    <source>
        <dbReference type="Proteomes" id="UP000019384"/>
    </source>
</evidence>
<dbReference type="OrthoDB" id="3990141at2759"/>
<dbReference type="PANTHER" id="PTHR39405">
    <property type="entry name" value="DSC E3 UBIQUITIN LIGASE COMPLEX SUBUNIT 4"/>
    <property type="match status" value="1"/>
</dbReference>
<keyword evidence="1" id="KW-0812">Transmembrane</keyword>
<dbReference type="GeneID" id="34517762"/>
<accession>W6MIY4</accession>
<reference evidence="4" key="1">
    <citation type="submission" date="2013-12" db="EMBL/GenBank/DDBJ databases">
        <authorList>
            <person name="Genoscope - CEA"/>
        </authorList>
    </citation>
    <scope>NUCLEOTIDE SEQUENCE</scope>
    <source>
        <strain evidence="4">CBS 1993</strain>
    </source>
</reference>
<dbReference type="InterPro" id="IPR013715">
    <property type="entry name" value="DUF1746"/>
</dbReference>
<evidence type="ECO:0000256" key="1">
    <source>
        <dbReference type="SAM" id="Phobius"/>
    </source>
</evidence>
<feature type="chain" id="PRO_5004878906" description="DUF1746 domain-containing protein" evidence="2">
    <location>
        <begin position="18"/>
        <end position="389"/>
    </location>
</feature>
<dbReference type="RefSeq" id="XP_022456374.1">
    <property type="nucleotide sequence ID" value="XM_022604847.1"/>
</dbReference>
<evidence type="ECO:0000259" key="3">
    <source>
        <dbReference type="Pfam" id="PF08508"/>
    </source>
</evidence>
<keyword evidence="2" id="KW-0732">Signal</keyword>
<evidence type="ECO:0000313" key="4">
    <source>
        <dbReference type="EMBL" id="CDK24357.1"/>
    </source>
</evidence>
<feature type="transmembrane region" description="Helical" evidence="1">
    <location>
        <begin position="110"/>
        <end position="129"/>
    </location>
</feature>
<feature type="transmembrane region" description="Helical" evidence="1">
    <location>
        <begin position="198"/>
        <end position="216"/>
    </location>
</feature>
<dbReference type="InterPro" id="IPR038967">
    <property type="entry name" value="Dsc4-like"/>
</dbReference>
<dbReference type="HOGENOM" id="CLU_709930_0_0_1"/>
<dbReference type="EMBL" id="HG793125">
    <property type="protein sequence ID" value="CDK24357.1"/>
    <property type="molecule type" value="Genomic_DNA"/>
</dbReference>
<gene>
    <name evidence="4" type="ORF">KUCA_T00000318001</name>
</gene>
<proteinExistence type="predicted"/>
<evidence type="ECO:0000256" key="2">
    <source>
        <dbReference type="SAM" id="SignalP"/>
    </source>
</evidence>